<organism evidence="2 3">
    <name type="scientific">Agrobacterium genomosp. 13 str. CFBP 6927</name>
    <dbReference type="NCBI Taxonomy" id="1183428"/>
    <lineage>
        <taxon>Bacteria</taxon>
        <taxon>Pseudomonadati</taxon>
        <taxon>Pseudomonadota</taxon>
        <taxon>Alphaproteobacteria</taxon>
        <taxon>Hyphomicrobiales</taxon>
        <taxon>Rhizobiaceae</taxon>
        <taxon>Rhizobium/Agrobacterium group</taxon>
        <taxon>Agrobacterium</taxon>
        <taxon>Agrobacterium tumefaciens complex</taxon>
    </lineage>
</organism>
<feature type="region of interest" description="Disordered" evidence="1">
    <location>
        <begin position="1"/>
        <end position="36"/>
    </location>
</feature>
<evidence type="ECO:0000313" key="3">
    <source>
        <dbReference type="Proteomes" id="UP000191812"/>
    </source>
</evidence>
<keyword evidence="3" id="KW-1185">Reference proteome</keyword>
<name>A0ABP2BEZ8_9HYPH</name>
<sequence length="36" mass="4072">MAMVQSLLNRRGSHSLESHIQAPIEVKETRATKRVP</sequence>
<feature type="compositionally biased region" description="Basic and acidic residues" evidence="1">
    <location>
        <begin position="25"/>
        <end position="36"/>
    </location>
</feature>
<accession>A0ABP2BEZ8</accession>
<evidence type="ECO:0000256" key="1">
    <source>
        <dbReference type="SAM" id="MobiDB-lite"/>
    </source>
</evidence>
<proteinExistence type="predicted"/>
<reference evidence="2 3" key="1">
    <citation type="submission" date="2016-01" db="EMBL/GenBank/DDBJ databases">
        <authorList>
            <person name="Regsiter A."/>
            <person name="william w."/>
        </authorList>
    </citation>
    <scope>NUCLEOTIDE SEQUENCE [LARGE SCALE GENOMIC DNA]</scope>
    <source>
        <strain evidence="2 3">CFBP 6927</strain>
    </source>
</reference>
<gene>
    <name evidence="2" type="ORF">AGR13a_Cc240034</name>
</gene>
<dbReference type="Proteomes" id="UP000191812">
    <property type="component" value="Unassembled WGS sequence"/>
</dbReference>
<evidence type="ECO:0008006" key="4">
    <source>
        <dbReference type="Google" id="ProtNLM"/>
    </source>
</evidence>
<protein>
    <recommendedName>
        <fullName evidence="4">Transposase</fullName>
    </recommendedName>
</protein>
<evidence type="ECO:0000313" key="2">
    <source>
        <dbReference type="EMBL" id="CUX24223.1"/>
    </source>
</evidence>
<comment type="caution">
    <text evidence="2">The sequence shown here is derived from an EMBL/GenBank/DDBJ whole genome shotgun (WGS) entry which is preliminary data.</text>
</comment>
<dbReference type="EMBL" id="FBWH01000017">
    <property type="protein sequence ID" value="CUX24223.1"/>
    <property type="molecule type" value="Genomic_DNA"/>
</dbReference>